<organism evidence="1 2">
    <name type="scientific">Paenimyroides tangerinum</name>
    <dbReference type="NCBI Taxonomy" id="2488728"/>
    <lineage>
        <taxon>Bacteria</taxon>
        <taxon>Pseudomonadati</taxon>
        <taxon>Bacteroidota</taxon>
        <taxon>Flavobacteriia</taxon>
        <taxon>Flavobacteriales</taxon>
        <taxon>Flavobacteriaceae</taxon>
        <taxon>Paenimyroides</taxon>
    </lineage>
</organism>
<dbReference type="EMBL" id="RQVQ01000040">
    <property type="protein sequence ID" value="RRJ88461.1"/>
    <property type="molecule type" value="Genomic_DNA"/>
</dbReference>
<dbReference type="OrthoDB" id="1424215at2"/>
<reference evidence="1 2" key="1">
    <citation type="submission" date="2018-11" db="EMBL/GenBank/DDBJ databases">
        <title>Flavobacterium sp. nov., YIM 102701-2 draft genome.</title>
        <authorList>
            <person name="Li G."/>
            <person name="Jiang Y."/>
        </authorList>
    </citation>
    <scope>NUCLEOTIDE SEQUENCE [LARGE SCALE GENOMIC DNA]</scope>
    <source>
        <strain evidence="1 2">YIM 102701-2</strain>
    </source>
</reference>
<evidence type="ECO:0000313" key="1">
    <source>
        <dbReference type="EMBL" id="RRJ88461.1"/>
    </source>
</evidence>
<evidence type="ECO:0000313" key="2">
    <source>
        <dbReference type="Proteomes" id="UP000275719"/>
    </source>
</evidence>
<protein>
    <submittedName>
        <fullName evidence="1">Uncharacterized protein</fullName>
    </submittedName>
</protein>
<dbReference type="InterPro" id="IPR046357">
    <property type="entry name" value="PPIase_dom_sf"/>
</dbReference>
<dbReference type="AlphaFoldDB" id="A0A3P3W072"/>
<sequence length="319" mass="35942">MNRFLKYTCIAALAISLWSCKKDDDVEIVPVRERQEVYDENITKIESFLKSTSITVDNENNVTFDSITEGSSNTIWSQTQYPLQYIEVKNDSRTTNKVDGLIKDPVTYKLYYLVINEGGGENPITIDNVFTKYTGYNLNHNIFDKNDTGFWSGFPETIYTPSTVISGYRQILTKIKTATSITENPDGTLVYNNPGRVIVFIPSGLGYFNSAQLNIPGYSPIIFDITLVSKVHADHDNDGLLSIYEDVNGNGDFWDDDTDNDGTPNFLDLDDDGDGYTTREEITFKIDEGGVMVDELYPFDEIPNCANGTIKKHLDKNCH</sequence>
<comment type="caution">
    <text evidence="1">The sequence shown here is derived from an EMBL/GenBank/DDBJ whole genome shotgun (WGS) entry which is preliminary data.</text>
</comment>
<dbReference type="Gene3D" id="3.10.50.40">
    <property type="match status" value="1"/>
</dbReference>
<gene>
    <name evidence="1" type="ORF">EG240_13690</name>
</gene>
<keyword evidence="2" id="KW-1185">Reference proteome</keyword>
<name>A0A3P3W072_9FLAO</name>
<dbReference type="Proteomes" id="UP000275719">
    <property type="component" value="Unassembled WGS sequence"/>
</dbReference>
<dbReference type="RefSeq" id="WP_125019924.1">
    <property type="nucleotide sequence ID" value="NZ_RQVQ01000040.1"/>
</dbReference>
<dbReference type="SUPFAM" id="SSF54534">
    <property type="entry name" value="FKBP-like"/>
    <property type="match status" value="1"/>
</dbReference>
<accession>A0A3P3W072</accession>
<proteinExistence type="predicted"/>
<dbReference type="GO" id="GO:0003755">
    <property type="term" value="F:peptidyl-prolyl cis-trans isomerase activity"/>
    <property type="evidence" value="ECO:0007669"/>
    <property type="project" value="InterPro"/>
</dbReference>